<gene>
    <name evidence="2" type="ORF">Ari01nite_76970</name>
</gene>
<dbReference type="AlphaFoldDB" id="A0A919K6G5"/>
<name>A0A919K6G5_9ACTN</name>
<feature type="compositionally biased region" description="Low complexity" evidence="1">
    <location>
        <begin position="20"/>
        <end position="43"/>
    </location>
</feature>
<evidence type="ECO:0000256" key="1">
    <source>
        <dbReference type="SAM" id="MobiDB-lite"/>
    </source>
</evidence>
<dbReference type="Proteomes" id="UP000636960">
    <property type="component" value="Unassembled WGS sequence"/>
</dbReference>
<feature type="region of interest" description="Disordered" evidence="1">
    <location>
        <begin position="13"/>
        <end position="56"/>
    </location>
</feature>
<proteinExistence type="predicted"/>
<organism evidence="2 3">
    <name type="scientific">Paractinoplanes rishiriensis</name>
    <dbReference type="NCBI Taxonomy" id="1050105"/>
    <lineage>
        <taxon>Bacteria</taxon>
        <taxon>Bacillati</taxon>
        <taxon>Actinomycetota</taxon>
        <taxon>Actinomycetes</taxon>
        <taxon>Micromonosporales</taxon>
        <taxon>Micromonosporaceae</taxon>
        <taxon>Paractinoplanes</taxon>
    </lineage>
</organism>
<evidence type="ECO:0000313" key="3">
    <source>
        <dbReference type="Proteomes" id="UP000636960"/>
    </source>
</evidence>
<accession>A0A919K6G5</accession>
<dbReference type="EMBL" id="BOMV01000080">
    <property type="protein sequence ID" value="GIF00233.1"/>
    <property type="molecule type" value="Genomic_DNA"/>
</dbReference>
<sequence>MLLLALTGCANNASDSGAGAPAPTASDLPSASAPALEPSTEPSGGPTAGGAETITGTVTAGVEPNCLLLVQDAKGSHLLVFDDPALKASAPVGARVTVTGRSEPGMMSTCQQGTPFIVTSVKAA</sequence>
<protein>
    <submittedName>
        <fullName evidence="2">Uncharacterized protein</fullName>
    </submittedName>
</protein>
<reference evidence="2" key="1">
    <citation type="submission" date="2021-01" db="EMBL/GenBank/DDBJ databases">
        <title>Whole genome shotgun sequence of Actinoplanes rishiriensis NBRC 108556.</title>
        <authorList>
            <person name="Komaki H."/>
            <person name="Tamura T."/>
        </authorList>
    </citation>
    <scope>NUCLEOTIDE SEQUENCE</scope>
    <source>
        <strain evidence="2">NBRC 108556</strain>
    </source>
</reference>
<comment type="caution">
    <text evidence="2">The sequence shown here is derived from an EMBL/GenBank/DDBJ whole genome shotgun (WGS) entry which is preliminary data.</text>
</comment>
<evidence type="ECO:0000313" key="2">
    <source>
        <dbReference type="EMBL" id="GIF00233.1"/>
    </source>
</evidence>
<keyword evidence="3" id="KW-1185">Reference proteome</keyword>